<dbReference type="Proteomes" id="UP000373449">
    <property type="component" value="Unassembled WGS sequence"/>
</dbReference>
<organism evidence="1 2">
    <name type="scientific">Budvicia aquatica</name>
    <dbReference type="NCBI Taxonomy" id="82979"/>
    <lineage>
        <taxon>Bacteria</taxon>
        <taxon>Pseudomonadati</taxon>
        <taxon>Pseudomonadota</taxon>
        <taxon>Gammaproteobacteria</taxon>
        <taxon>Enterobacterales</taxon>
        <taxon>Budviciaceae</taxon>
        <taxon>Budvicia</taxon>
    </lineage>
</organism>
<name>A0A484ZHT9_9GAMM</name>
<evidence type="ECO:0000313" key="1">
    <source>
        <dbReference type="EMBL" id="VFS48137.1"/>
    </source>
</evidence>
<gene>
    <name evidence="1" type="ORF">NCTC12282_03045</name>
</gene>
<sequence>MNVANLMRILMHVNQVLCRYCKKSGAIRKHGKARSGYPRYFCTDCNRAFQLNFIYKAYKERYE</sequence>
<dbReference type="AlphaFoldDB" id="A0A484ZHT9"/>
<proteinExistence type="predicted"/>
<evidence type="ECO:0000313" key="2">
    <source>
        <dbReference type="Proteomes" id="UP000373449"/>
    </source>
</evidence>
<accession>A0A484ZHT9</accession>
<reference evidence="1 2" key="1">
    <citation type="submission" date="2019-03" db="EMBL/GenBank/DDBJ databases">
        <authorList>
            <consortium name="Pathogen Informatics"/>
        </authorList>
    </citation>
    <scope>NUCLEOTIDE SEQUENCE [LARGE SCALE GENOMIC DNA]</scope>
    <source>
        <strain evidence="1 2">NCTC12282</strain>
    </source>
</reference>
<protein>
    <submittedName>
        <fullName evidence="1">Transposase and inactivated derivatives</fullName>
    </submittedName>
</protein>
<dbReference type="EMBL" id="CAADJA010000002">
    <property type="protein sequence ID" value="VFS48137.1"/>
    <property type="molecule type" value="Genomic_DNA"/>
</dbReference>